<feature type="compositionally biased region" description="Basic and acidic residues" evidence="1">
    <location>
        <begin position="149"/>
        <end position="161"/>
    </location>
</feature>
<accession>A0A8T0D0T3</accession>
<feature type="region of interest" description="Disordered" evidence="1">
    <location>
        <begin position="79"/>
        <end position="107"/>
    </location>
</feature>
<dbReference type="EMBL" id="JTDF01021722">
    <property type="protein sequence ID" value="KAF8561465.1"/>
    <property type="molecule type" value="Genomic_DNA"/>
</dbReference>
<feature type="region of interest" description="Disordered" evidence="1">
    <location>
        <begin position="129"/>
        <end position="263"/>
    </location>
</feature>
<keyword evidence="3" id="KW-1185">Reference proteome</keyword>
<name>A0A8T0D0T3_9TREM</name>
<sequence>MNLTTGSNQLLHKQWIYDHTSNYPRDSALGDTCMIVTDPSIQSSPVFHMVIFPISFVSAVGMKRKVVFSESDSDSDFETKKEGIVSKSSSKRQKRKEKSDVIQGSTDGRDRVQLSILQSLQNVALSKTDIQKHKSGSSTLERYFSPKTSRADVKTPKRTEISADEFFCGSKQKNNSTKLDQKTPPHTPLSIIPDTPAISPGNLIPDTPSPPSSRKPTPHRSQKRSEKPTHVKAEKADVRNADEIGSPAHLHTPKVDTETTPHTPISRKPFWAYQARDGPRALGSKPIPKVCVAFAVDSGLLIVCRIKDVRLHLQMFFLIIITNTFGVLSHA</sequence>
<reference evidence="2 3" key="1">
    <citation type="submission" date="2019-07" db="EMBL/GenBank/DDBJ databases">
        <title>Annotation for the trematode Paragonimus westermani.</title>
        <authorList>
            <person name="Choi Y.-J."/>
        </authorList>
    </citation>
    <scope>NUCLEOTIDE SEQUENCE [LARGE SCALE GENOMIC DNA]</scope>
    <source>
        <strain evidence="2">180907_Pwestermani</strain>
    </source>
</reference>
<gene>
    <name evidence="2" type="ORF">P879_04440</name>
</gene>
<evidence type="ECO:0000313" key="2">
    <source>
        <dbReference type="EMBL" id="KAF8561465.1"/>
    </source>
</evidence>
<proteinExistence type="predicted"/>
<comment type="caution">
    <text evidence="2">The sequence shown here is derived from an EMBL/GenBank/DDBJ whole genome shotgun (WGS) entry which is preliminary data.</text>
</comment>
<feature type="compositionally biased region" description="Basic and acidic residues" evidence="1">
    <location>
        <begin position="223"/>
        <end position="242"/>
    </location>
</feature>
<evidence type="ECO:0000256" key="1">
    <source>
        <dbReference type="SAM" id="MobiDB-lite"/>
    </source>
</evidence>
<dbReference type="AlphaFoldDB" id="A0A8T0D0T3"/>
<evidence type="ECO:0000313" key="3">
    <source>
        <dbReference type="Proteomes" id="UP000699462"/>
    </source>
</evidence>
<organism evidence="2 3">
    <name type="scientific">Paragonimus westermani</name>
    <dbReference type="NCBI Taxonomy" id="34504"/>
    <lineage>
        <taxon>Eukaryota</taxon>
        <taxon>Metazoa</taxon>
        <taxon>Spiralia</taxon>
        <taxon>Lophotrochozoa</taxon>
        <taxon>Platyhelminthes</taxon>
        <taxon>Trematoda</taxon>
        <taxon>Digenea</taxon>
        <taxon>Plagiorchiida</taxon>
        <taxon>Troglotremata</taxon>
        <taxon>Troglotrematidae</taxon>
        <taxon>Paragonimus</taxon>
    </lineage>
</organism>
<protein>
    <submittedName>
        <fullName evidence="2">Uncharacterized protein</fullName>
    </submittedName>
</protein>
<dbReference type="Proteomes" id="UP000699462">
    <property type="component" value="Unassembled WGS sequence"/>
</dbReference>